<dbReference type="AlphaFoldDB" id="A0A1E5JU05"/>
<evidence type="ECO:0000256" key="1">
    <source>
        <dbReference type="SAM" id="Phobius"/>
    </source>
</evidence>
<name>A0A1E5JU05_9GAMM</name>
<dbReference type="STRING" id="45071.Lpar_2017"/>
<evidence type="ECO:0000313" key="2">
    <source>
        <dbReference type="EMBL" id="OEH47863.1"/>
    </source>
</evidence>
<accession>A0A1E5JU05</accession>
<proteinExistence type="predicted"/>
<dbReference type="OrthoDB" id="5653995at2"/>
<protein>
    <submittedName>
        <fullName evidence="2">Uncharacterized protein</fullName>
    </submittedName>
</protein>
<dbReference type="PATRIC" id="fig|45071.6.peg.2161"/>
<gene>
    <name evidence="2" type="ORF">lpari_01051</name>
</gene>
<keyword evidence="1" id="KW-0812">Transmembrane</keyword>
<comment type="caution">
    <text evidence="2">The sequence shown here is derived from an EMBL/GenBank/DDBJ whole genome shotgun (WGS) entry which is preliminary data.</text>
</comment>
<dbReference type="RefSeq" id="WP_115341251.1">
    <property type="nucleotide sequence ID" value="NZ_CAAAIE010000010.1"/>
</dbReference>
<dbReference type="Proteomes" id="UP000095229">
    <property type="component" value="Unassembled WGS sequence"/>
</dbReference>
<dbReference type="EMBL" id="LSOG01000036">
    <property type="protein sequence ID" value="OEH47863.1"/>
    <property type="molecule type" value="Genomic_DNA"/>
</dbReference>
<organism evidence="2 3">
    <name type="scientific">Legionella parisiensis</name>
    <dbReference type="NCBI Taxonomy" id="45071"/>
    <lineage>
        <taxon>Bacteria</taxon>
        <taxon>Pseudomonadati</taxon>
        <taxon>Pseudomonadota</taxon>
        <taxon>Gammaproteobacteria</taxon>
        <taxon>Legionellales</taxon>
        <taxon>Legionellaceae</taxon>
        <taxon>Legionella</taxon>
    </lineage>
</organism>
<reference evidence="2 3" key="1">
    <citation type="submission" date="2016-02" db="EMBL/GenBank/DDBJ databases">
        <title>Secondary metabolites in Legionella.</title>
        <authorList>
            <person name="Tobias N.J."/>
            <person name="Bode H.B."/>
        </authorList>
    </citation>
    <scope>NUCLEOTIDE SEQUENCE [LARGE SCALE GENOMIC DNA]</scope>
    <source>
        <strain evidence="2 3">DSM 19216</strain>
    </source>
</reference>
<keyword evidence="1" id="KW-0472">Membrane</keyword>
<keyword evidence="1" id="KW-1133">Transmembrane helix</keyword>
<keyword evidence="3" id="KW-1185">Reference proteome</keyword>
<feature type="transmembrane region" description="Helical" evidence="1">
    <location>
        <begin position="73"/>
        <end position="94"/>
    </location>
</feature>
<evidence type="ECO:0000313" key="3">
    <source>
        <dbReference type="Proteomes" id="UP000095229"/>
    </source>
</evidence>
<sequence length="100" mass="11299">MKVFFIFIAIFLVLLPYTTVSNKNIISHPVTTIAGSTNQCLHKTPITTSIRCNFTQAYVMPTELSLSKTHAHIGLLFFSLYLLSLCSGLITRVYKPPRFF</sequence>